<keyword evidence="1" id="KW-0547">Nucleotide-binding</keyword>
<reference evidence="5" key="1">
    <citation type="journal article" date="2014" name="Nat. Commun.">
        <title>The emerging biofuel crop Camelina sativa retains a highly undifferentiated hexaploid genome structure.</title>
        <authorList>
            <person name="Kagale S."/>
            <person name="Koh C."/>
            <person name="Nixon J."/>
            <person name="Bollina V."/>
            <person name="Clarke W.E."/>
            <person name="Tuteja R."/>
            <person name="Spillane C."/>
            <person name="Robinson S.J."/>
            <person name="Links M.G."/>
            <person name="Clarke C."/>
            <person name="Higgins E.E."/>
            <person name="Huebert T."/>
            <person name="Sharpe A.G."/>
            <person name="Parkin I.A."/>
        </authorList>
    </citation>
    <scope>NUCLEOTIDE SEQUENCE [LARGE SCALE GENOMIC DNA]</scope>
    <source>
        <strain evidence="5">cv. DH55</strain>
    </source>
</reference>
<feature type="region of interest" description="Disordered" evidence="4">
    <location>
        <begin position="291"/>
        <end position="314"/>
    </location>
</feature>
<protein>
    <submittedName>
        <fullName evidence="6">Uncharacterized protein LOC104782751 isoform X1</fullName>
    </submittedName>
</protein>
<gene>
    <name evidence="6" type="primary">LOC104782751</name>
</gene>
<dbReference type="GeneID" id="104782751"/>
<keyword evidence="5" id="KW-1185">Reference proteome</keyword>
<dbReference type="SUPFAM" id="SSF48592">
    <property type="entry name" value="GroEL equatorial domain-like"/>
    <property type="match status" value="3"/>
</dbReference>
<evidence type="ECO:0000256" key="4">
    <source>
        <dbReference type="SAM" id="MobiDB-lite"/>
    </source>
</evidence>
<evidence type="ECO:0000256" key="1">
    <source>
        <dbReference type="ARBA" id="ARBA00022741"/>
    </source>
</evidence>
<accession>A0ABM0YUH8</accession>
<feature type="compositionally biased region" description="Basic and acidic residues" evidence="4">
    <location>
        <begin position="295"/>
        <end position="314"/>
    </location>
</feature>
<evidence type="ECO:0000313" key="5">
    <source>
        <dbReference type="Proteomes" id="UP000694864"/>
    </source>
</evidence>
<evidence type="ECO:0000256" key="2">
    <source>
        <dbReference type="ARBA" id="ARBA00022840"/>
    </source>
</evidence>
<sequence>MAGQYVSNDVKTSLGPVGLDRMLTNDILGDIDAATVLRMLRRWGVKEPATNVFDITRNPVTACQAASNDVKTSLGPVGLDPMLTNDILGDIDAATVLRMLRRWGVKEPATNVFDITRNPVTACQAASNDVKTSLGPVGLDPMLTNDILGDIDAATVLRMLRRWGVKEPATNVFDITRNPVTACQAASNDVKTSLGPVGLDPMLTNDILGDIDAATVLRMLRRWGVKEPATNVFDITRNPVTACQAASKNIKTSLGPVGLDRMLMDDIGEMTITTDAATILRMFRRWGVKHPATKNRPEEGCEEKCLSKLKTQES</sequence>
<proteinExistence type="predicted"/>
<keyword evidence="3" id="KW-0143">Chaperone</keyword>
<reference evidence="6" key="2">
    <citation type="submission" date="2025-08" db="UniProtKB">
        <authorList>
            <consortium name="RefSeq"/>
        </authorList>
    </citation>
    <scope>IDENTIFICATION</scope>
    <source>
        <tissue evidence="6">Leaf</tissue>
    </source>
</reference>
<dbReference type="PANTHER" id="PTHR11353">
    <property type="entry name" value="CHAPERONIN"/>
    <property type="match status" value="1"/>
</dbReference>
<dbReference type="Proteomes" id="UP000694864">
    <property type="component" value="Chromosome 4"/>
</dbReference>
<dbReference type="RefSeq" id="XP_010506066.1">
    <property type="nucleotide sequence ID" value="XM_010507764.2"/>
</dbReference>
<dbReference type="Gene3D" id="1.10.560.10">
    <property type="entry name" value="GroEL-like equatorial domain"/>
    <property type="match status" value="1"/>
</dbReference>
<keyword evidence="2" id="KW-0067">ATP-binding</keyword>
<name>A0ABM0YUH8_CAMSA</name>
<evidence type="ECO:0000313" key="6">
    <source>
        <dbReference type="RefSeq" id="XP_010506066.1"/>
    </source>
</evidence>
<organism evidence="5 6">
    <name type="scientific">Camelina sativa</name>
    <name type="common">False flax</name>
    <name type="synonym">Myagrum sativum</name>
    <dbReference type="NCBI Taxonomy" id="90675"/>
    <lineage>
        <taxon>Eukaryota</taxon>
        <taxon>Viridiplantae</taxon>
        <taxon>Streptophyta</taxon>
        <taxon>Embryophyta</taxon>
        <taxon>Tracheophyta</taxon>
        <taxon>Spermatophyta</taxon>
        <taxon>Magnoliopsida</taxon>
        <taxon>eudicotyledons</taxon>
        <taxon>Gunneridae</taxon>
        <taxon>Pentapetalae</taxon>
        <taxon>rosids</taxon>
        <taxon>malvids</taxon>
        <taxon>Brassicales</taxon>
        <taxon>Brassicaceae</taxon>
        <taxon>Camelineae</taxon>
        <taxon>Camelina</taxon>
    </lineage>
</organism>
<evidence type="ECO:0000256" key="3">
    <source>
        <dbReference type="ARBA" id="ARBA00023186"/>
    </source>
</evidence>
<dbReference type="InterPro" id="IPR027413">
    <property type="entry name" value="GROEL-like_equatorial_sf"/>
</dbReference>
<dbReference type="InterPro" id="IPR017998">
    <property type="entry name" value="Chaperone_TCP-1"/>
</dbReference>